<dbReference type="Proteomes" id="UP001386955">
    <property type="component" value="Unassembled WGS sequence"/>
</dbReference>
<dbReference type="InterPro" id="IPR036849">
    <property type="entry name" value="Enolase-like_C_sf"/>
</dbReference>
<dbReference type="GO" id="GO:0004634">
    <property type="term" value="F:phosphopyruvate hydratase activity"/>
    <property type="evidence" value="ECO:0007669"/>
    <property type="project" value="UniProtKB-EC"/>
</dbReference>
<evidence type="ECO:0000313" key="8">
    <source>
        <dbReference type="EMBL" id="KAK7400326.1"/>
    </source>
</evidence>
<dbReference type="PANTHER" id="PTHR31147">
    <property type="entry name" value="ACYL TRANSFERASE 4"/>
    <property type="match status" value="1"/>
</dbReference>
<keyword evidence="9" id="KW-1185">Reference proteome</keyword>
<comment type="pathway">
    <text evidence="1">Carbohydrate degradation; glycolysis; pyruvate from D-glyceraldehyde 3-phosphate: step 4/5.</text>
</comment>
<evidence type="ECO:0000256" key="2">
    <source>
        <dbReference type="ARBA" id="ARBA00009604"/>
    </source>
</evidence>
<evidence type="ECO:0000256" key="6">
    <source>
        <dbReference type="ARBA" id="ARBA00023239"/>
    </source>
</evidence>
<comment type="similarity">
    <text evidence="2">Belongs to the enolase family.</text>
</comment>
<proteinExistence type="inferred from homology"/>
<dbReference type="InterPro" id="IPR020811">
    <property type="entry name" value="Enolase_N"/>
</dbReference>
<dbReference type="InterPro" id="IPR023213">
    <property type="entry name" value="CAT-like_dom_sf"/>
</dbReference>
<dbReference type="InterPro" id="IPR029017">
    <property type="entry name" value="Enolase-like_N"/>
</dbReference>
<evidence type="ECO:0000256" key="1">
    <source>
        <dbReference type="ARBA" id="ARBA00005031"/>
    </source>
</evidence>
<accession>A0AAN9SPE6</accession>
<dbReference type="Gene3D" id="3.30.390.10">
    <property type="entry name" value="Enolase-like, N-terminal domain"/>
    <property type="match status" value="1"/>
</dbReference>
<evidence type="ECO:0000259" key="7">
    <source>
        <dbReference type="SMART" id="SM01193"/>
    </source>
</evidence>
<evidence type="ECO:0000256" key="5">
    <source>
        <dbReference type="ARBA" id="ARBA00023152"/>
    </source>
</evidence>
<reference evidence="8 9" key="1">
    <citation type="submission" date="2024-01" db="EMBL/GenBank/DDBJ databases">
        <title>The genomes of 5 underutilized Papilionoideae crops provide insights into root nodulation and disease resistanc.</title>
        <authorList>
            <person name="Jiang F."/>
        </authorList>
    </citation>
    <scope>NUCLEOTIDE SEQUENCE [LARGE SCALE GENOMIC DNA]</scope>
    <source>
        <strain evidence="8">DUOXIRENSHENG_FW03</strain>
        <tissue evidence="8">Leaves</tissue>
    </source>
</reference>
<comment type="similarity">
    <text evidence="3">Belongs to the plant acyltransferase family.</text>
</comment>
<evidence type="ECO:0000256" key="3">
    <source>
        <dbReference type="ARBA" id="ARBA00009861"/>
    </source>
</evidence>
<dbReference type="SUPFAM" id="SSF51604">
    <property type="entry name" value="Enolase C-terminal domain-like"/>
    <property type="match status" value="1"/>
</dbReference>
<dbReference type="SMART" id="SM01193">
    <property type="entry name" value="Enolase_N"/>
    <property type="match status" value="1"/>
</dbReference>
<protein>
    <recommendedName>
        <fullName evidence="4">phosphopyruvate hydratase</fullName>
        <ecNumber evidence="4">4.2.1.11</ecNumber>
    </recommendedName>
</protein>
<sequence>MEKTLQEYSTNEISHFCQVSKGSSVENGVEIAVDKENMEIAFKNNIDLHLRKSGRSIAKQKTVDNVFGIVNKWGWCKKNLGANAIEAVSLAVYKAGVSVLKIPIYKHIVNLVGNKLAMQMFVVLPVGASSFKGTRKMGVEAYHNLKSVIKKKYGQDGVNDVMKATLPITFRKTRKVDFNGVPECIGKLAQAGIELWILTGDKMETIEDFLNPANDTIPIVEDLKSGDGILTVHIERYILENEDIVSSQNGDASHLTKSSKPLVRKRKFVVVDLAGSERKKPAVYFDVVNIAKATRGSKEVNISKVRYDIELFNMNTTIPFYNLKDKVSFVGVEIFSSSLHFYSSLQIQIPMESNKKNAIPLSFENKEVVFIKPSKPTPSSVLSLSSIDNDLNFFIQALLVYRSASANQNSTTYIDSNTNAINTTTTKRDPAKVIKEAFSKGLSYYYPLAGKLVKHADGKLRINCTSDGVPFQEAFCNCNLSCVDYLDGEDIEMATQFGVDFPSEDEYGNQYPMAFKLTKFLCGGFTFAWRFNHSLFDGTGITQFLVSVAELAGGESEPSLKPVWERETLVGKITSEPMKNPMENANVAVSPLLPTAKYVHACFKVDKESIARLKTNLMENVDLNTMFMKKGFTTFECLAAYIWRARARALKLNDDGETMLNITLGVRALLDDPLPTGYYGNAIVESYVKLAAKELMEQPLLEVVKHIRQSLISCLNNDYCINFIDTIETKPMRFDYESGAITILTDWRHLGSLDKIDFGWKEPINMIPIPSEVSGPSGMYDILPPSKVDPSMTGGVRFFISLPSAAMFTFKEEMKLLTSNNPKLNL</sequence>
<dbReference type="EC" id="4.2.1.11" evidence="4"/>
<dbReference type="AlphaFoldDB" id="A0AAN9SPE6"/>
<keyword evidence="5" id="KW-0324">Glycolysis</keyword>
<dbReference type="InterPro" id="IPR050898">
    <property type="entry name" value="Plant_acyltransferase"/>
</dbReference>
<dbReference type="Pfam" id="PF02458">
    <property type="entry name" value="Transferase"/>
    <property type="match status" value="1"/>
</dbReference>
<feature type="domain" description="Enolase N-terminal" evidence="7">
    <location>
        <begin position="4"/>
        <end position="108"/>
    </location>
</feature>
<keyword evidence="6" id="KW-0456">Lyase</keyword>
<dbReference type="InterPro" id="IPR020810">
    <property type="entry name" value="Enolase_C"/>
</dbReference>
<dbReference type="EMBL" id="JAYMYS010000003">
    <property type="protein sequence ID" value="KAK7400326.1"/>
    <property type="molecule type" value="Genomic_DNA"/>
</dbReference>
<dbReference type="Pfam" id="PF00113">
    <property type="entry name" value="Enolase_C"/>
    <property type="match status" value="1"/>
</dbReference>
<evidence type="ECO:0000313" key="9">
    <source>
        <dbReference type="Proteomes" id="UP001386955"/>
    </source>
</evidence>
<dbReference type="Gene3D" id="3.30.559.10">
    <property type="entry name" value="Chloramphenicol acetyltransferase-like domain"/>
    <property type="match status" value="2"/>
</dbReference>
<dbReference type="SUPFAM" id="SSF54826">
    <property type="entry name" value="Enolase N-terminal domain-like"/>
    <property type="match status" value="1"/>
</dbReference>
<dbReference type="PANTHER" id="PTHR31147:SF25">
    <property type="entry name" value="HXXXD-TYPE ACYL-TRANSFERASE FAMILY PROTEIN"/>
    <property type="match status" value="1"/>
</dbReference>
<organism evidence="8 9">
    <name type="scientific">Psophocarpus tetragonolobus</name>
    <name type="common">Winged bean</name>
    <name type="synonym">Dolichos tetragonolobus</name>
    <dbReference type="NCBI Taxonomy" id="3891"/>
    <lineage>
        <taxon>Eukaryota</taxon>
        <taxon>Viridiplantae</taxon>
        <taxon>Streptophyta</taxon>
        <taxon>Embryophyta</taxon>
        <taxon>Tracheophyta</taxon>
        <taxon>Spermatophyta</taxon>
        <taxon>Magnoliopsida</taxon>
        <taxon>eudicotyledons</taxon>
        <taxon>Gunneridae</taxon>
        <taxon>Pentapetalae</taxon>
        <taxon>rosids</taxon>
        <taxon>fabids</taxon>
        <taxon>Fabales</taxon>
        <taxon>Fabaceae</taxon>
        <taxon>Papilionoideae</taxon>
        <taxon>50 kb inversion clade</taxon>
        <taxon>NPAAA clade</taxon>
        <taxon>indigoferoid/millettioid clade</taxon>
        <taxon>Phaseoleae</taxon>
        <taxon>Psophocarpus</taxon>
    </lineage>
</organism>
<gene>
    <name evidence="8" type="ORF">VNO78_11532</name>
</gene>
<comment type="caution">
    <text evidence="8">The sequence shown here is derived from an EMBL/GenBank/DDBJ whole genome shotgun (WGS) entry which is preliminary data.</text>
</comment>
<evidence type="ECO:0000256" key="4">
    <source>
        <dbReference type="ARBA" id="ARBA00012058"/>
    </source>
</evidence>
<name>A0AAN9SPE6_PSOTE</name>
<dbReference type="GO" id="GO:0006096">
    <property type="term" value="P:glycolytic process"/>
    <property type="evidence" value="ECO:0007669"/>
    <property type="project" value="UniProtKB-KW"/>
</dbReference>
<dbReference type="Gene3D" id="3.20.20.120">
    <property type="entry name" value="Enolase-like C-terminal domain"/>
    <property type="match status" value="1"/>
</dbReference>